<dbReference type="InterPro" id="IPR001650">
    <property type="entry name" value="Helicase_C-like"/>
</dbReference>
<dbReference type="NCBIfam" id="TIGR01967">
    <property type="entry name" value="DEAH_box_HrpA"/>
    <property type="match status" value="1"/>
</dbReference>
<dbReference type="SUPFAM" id="SSF52540">
    <property type="entry name" value="P-loop containing nucleoside triphosphate hydrolases"/>
    <property type="match status" value="1"/>
</dbReference>
<evidence type="ECO:0000313" key="7">
    <source>
        <dbReference type="EMBL" id="AVD71227.1"/>
    </source>
</evidence>
<dbReference type="SMART" id="SM00487">
    <property type="entry name" value="DEXDc"/>
    <property type="match status" value="1"/>
</dbReference>
<dbReference type="Gene3D" id="1.20.120.1080">
    <property type="match status" value="1"/>
</dbReference>
<evidence type="ECO:0000313" key="8">
    <source>
        <dbReference type="Proteomes" id="UP000239867"/>
    </source>
</evidence>
<dbReference type="InterPro" id="IPR011545">
    <property type="entry name" value="DEAD/DEAH_box_helicase_dom"/>
</dbReference>
<name>A0A2L1GNN4_9BACT</name>
<gene>
    <name evidence="7" type="ORF">CAY53_06855</name>
</gene>
<dbReference type="Proteomes" id="UP000239867">
    <property type="component" value="Chromosome"/>
</dbReference>
<dbReference type="PROSITE" id="PS51194">
    <property type="entry name" value="HELICASE_CTER"/>
    <property type="match status" value="1"/>
</dbReference>
<dbReference type="Pfam" id="PF00271">
    <property type="entry name" value="Helicase_C"/>
    <property type="match status" value="1"/>
</dbReference>
<dbReference type="CDD" id="cd18791">
    <property type="entry name" value="SF2_C_RHA"/>
    <property type="match status" value="1"/>
</dbReference>
<dbReference type="GO" id="GO:0003723">
    <property type="term" value="F:RNA binding"/>
    <property type="evidence" value="ECO:0007669"/>
    <property type="project" value="TreeGrafter"/>
</dbReference>
<keyword evidence="2" id="KW-0378">Hydrolase</keyword>
<evidence type="ECO:0000256" key="4">
    <source>
        <dbReference type="ARBA" id="ARBA00022840"/>
    </source>
</evidence>
<protein>
    <submittedName>
        <fullName evidence="7">ATP-dependent RNA helicase HrpA</fullName>
    </submittedName>
</protein>
<sequence>MAHHDEIVAAIAGNRCLVLIGDTGSGKTTQLPRMCLDAGRGQAGMIGCTQPRRIAALSVADRVAEESGTAARIGCKIRFHDQTSRDTLIKFMTDGVLLAETRADPELLQYDTIILDEAHERSLNIDFLLGYLKRLLARRSDLKLIISSATIDAERFSRHFEGAPVIAIEGRGFPINTEYWAGDRGEEAENSYVDQAVAAVTSLCTPTAPGPDGDILVFMPTERDINDTLDSLKHLESNHLLLPLFGRLPAQAQRAVFRPAQRRKIIVATNVAETSITVPGIRVVVDTGLARITRYNPKSGTTSLRVSRISQASCEQRRGRCGRVGPGLCIRLYSEEDYQSREPFTPPEIQRSNLAEVILRMSDLHLGQPADFPFVDPPPPAALKDGYRLLDELGAFEGTGDKRRLSRQGRFMARLPLDPRISRIVLEASRQNALRECVILAAALSIQDPRVRPPDQEGKADAAQQIFRHRQSDFLGLLTIWDLLFQHGERPSNSQLSRFCKTHFLSWQRMREWMDVQEQILRLLPKEQRQQVNRETAAYENVHKALASGFLRNICQKKEKNAYLAAGGREVMLFPGSGLYNRGPDWALAAEFVETSQLFARTVAAIQPEWLEPLAGSLCKKSWSAPHWEKKTGRVMALERVTLFGLCIVAGRPVDYGRVSAKAQLEAQEIFIRSALLEGTLGGDFPFLEHNLALRRHFEELEDRVRRRGIVVDEEALRAFYASRLGAVCDRSGLKRLIRDAGSDEFLRMSESDLCQAEPDSDELYRYPPSLRSNGMTIPLRYHFAPGAEDDGVSALVSLRQVPELNPQPFEWLVPGLLPDKVLHLCRRLPKALRRHLVPLPEAVERILDSLNLYQGSLYQELERVIFRHYQIVVARSDWQADTLPIHLRMRFVVQDEAGETLAQGRSLAELGRRCADSGPHVPEPAVALPKGRQVQAGGLAGIEPVMTIKTGPGKPELLAYAGLRPKPAGPVELYYTTNREESRASIRAALHLLLLQEFAREGAALRRQCRELISARSASWLNLGAGLSATALQHRLFAFVLDAVFALDMLSLPTQSQFDEAVALVKREGLLRRAGPVLERVGTLVQQRRAVVTQIAAWADRSRQLRCFDTARFAEYQSAVARILPADFLDSLTAIELRERGRYLQALALRIERAEHDPKKDALKAQRLKGPEGRLAEAEKLLRHARPSSPCRKILQEYAALVEEFRISVFAPELGTRGPVSEKRLREKWTEVENLCQRVE</sequence>
<dbReference type="InterPro" id="IPR011709">
    <property type="entry name" value="DEAD-box_helicase_OB_fold"/>
</dbReference>
<dbReference type="Pfam" id="PF21010">
    <property type="entry name" value="HA2_C"/>
    <property type="match status" value="1"/>
</dbReference>
<dbReference type="AlphaFoldDB" id="A0A2L1GNN4"/>
<accession>A0A2L1GNN4</accession>
<keyword evidence="4" id="KW-0067">ATP-binding</keyword>
<evidence type="ECO:0000259" key="5">
    <source>
        <dbReference type="PROSITE" id="PS51192"/>
    </source>
</evidence>
<feature type="domain" description="Helicase ATP-binding" evidence="5">
    <location>
        <begin position="8"/>
        <end position="169"/>
    </location>
</feature>
<dbReference type="OrthoDB" id="9805617at2"/>
<dbReference type="InterPro" id="IPR010222">
    <property type="entry name" value="RNA_helicase_HrpA"/>
</dbReference>
<dbReference type="GO" id="GO:0003724">
    <property type="term" value="F:RNA helicase activity"/>
    <property type="evidence" value="ECO:0007669"/>
    <property type="project" value="InterPro"/>
</dbReference>
<dbReference type="GO" id="GO:0016787">
    <property type="term" value="F:hydrolase activity"/>
    <property type="evidence" value="ECO:0007669"/>
    <property type="project" value="UniProtKB-KW"/>
</dbReference>
<reference evidence="7 8" key="1">
    <citation type="journal article" date="2018" name="MBio">
        <title>Insights into the evolution of host association through the isolation and characterization of a novel human periodontal pathobiont, Desulfobulbus oralis.</title>
        <authorList>
            <person name="Cross K.L."/>
            <person name="Chirania P."/>
            <person name="Xiong W."/>
            <person name="Beall C.J."/>
            <person name="Elkins J.G."/>
            <person name="Giannone R.J."/>
            <person name="Griffen A.L."/>
            <person name="Guss A.M."/>
            <person name="Hettich R.L."/>
            <person name="Joshi S.S."/>
            <person name="Mokrzan E.M."/>
            <person name="Martin R.K."/>
            <person name="Zhulin I.B."/>
            <person name="Leys E.J."/>
            <person name="Podar M."/>
        </authorList>
    </citation>
    <scope>NUCLEOTIDE SEQUENCE [LARGE SCALE GENOMIC DNA]</scope>
    <source>
        <strain evidence="7 8">ORNL</strain>
    </source>
</reference>
<dbReference type="SMART" id="SM00847">
    <property type="entry name" value="HA2"/>
    <property type="match status" value="1"/>
</dbReference>
<dbReference type="InterPro" id="IPR014001">
    <property type="entry name" value="Helicase_ATP-bd"/>
</dbReference>
<dbReference type="KEGG" id="deo:CAY53_06855"/>
<dbReference type="Pfam" id="PF00270">
    <property type="entry name" value="DEAD"/>
    <property type="match status" value="1"/>
</dbReference>
<dbReference type="PROSITE" id="PS51192">
    <property type="entry name" value="HELICASE_ATP_BIND_1"/>
    <property type="match status" value="1"/>
</dbReference>
<keyword evidence="1" id="KW-0547">Nucleotide-binding</keyword>
<dbReference type="InterPro" id="IPR024590">
    <property type="entry name" value="HrpA_C"/>
</dbReference>
<feature type="domain" description="Helicase C-terminal" evidence="6">
    <location>
        <begin position="192"/>
        <end position="365"/>
    </location>
</feature>
<dbReference type="Pfam" id="PF07717">
    <property type="entry name" value="OB_NTP_bind"/>
    <property type="match status" value="1"/>
</dbReference>
<dbReference type="PANTHER" id="PTHR18934:SF99">
    <property type="entry name" value="ATP-DEPENDENT RNA HELICASE DHX37-RELATED"/>
    <property type="match status" value="1"/>
</dbReference>
<dbReference type="EMBL" id="CP021255">
    <property type="protein sequence ID" value="AVD71227.1"/>
    <property type="molecule type" value="Genomic_DNA"/>
</dbReference>
<dbReference type="GO" id="GO:0005524">
    <property type="term" value="F:ATP binding"/>
    <property type="evidence" value="ECO:0007669"/>
    <property type="project" value="UniProtKB-KW"/>
</dbReference>
<dbReference type="InterPro" id="IPR007502">
    <property type="entry name" value="Helicase-assoc_dom"/>
</dbReference>
<evidence type="ECO:0000256" key="2">
    <source>
        <dbReference type="ARBA" id="ARBA00022801"/>
    </source>
</evidence>
<keyword evidence="8" id="KW-1185">Reference proteome</keyword>
<dbReference type="FunFam" id="1.20.120.1080:FF:000005">
    <property type="entry name" value="ATP-dependent helicase HrpA"/>
    <property type="match status" value="1"/>
</dbReference>
<dbReference type="SMART" id="SM00490">
    <property type="entry name" value="HELICc"/>
    <property type="match status" value="1"/>
</dbReference>
<proteinExistence type="predicted"/>
<evidence type="ECO:0000256" key="1">
    <source>
        <dbReference type="ARBA" id="ARBA00022741"/>
    </source>
</evidence>
<keyword evidence="3 7" id="KW-0347">Helicase</keyword>
<dbReference type="PANTHER" id="PTHR18934">
    <property type="entry name" value="ATP-DEPENDENT RNA HELICASE"/>
    <property type="match status" value="1"/>
</dbReference>
<dbReference type="InterPro" id="IPR027417">
    <property type="entry name" value="P-loop_NTPase"/>
</dbReference>
<evidence type="ECO:0000259" key="6">
    <source>
        <dbReference type="PROSITE" id="PS51194"/>
    </source>
</evidence>
<organism evidence="7 8">
    <name type="scientific">Desulfobulbus oralis</name>
    <dbReference type="NCBI Taxonomy" id="1986146"/>
    <lineage>
        <taxon>Bacteria</taxon>
        <taxon>Pseudomonadati</taxon>
        <taxon>Thermodesulfobacteriota</taxon>
        <taxon>Desulfobulbia</taxon>
        <taxon>Desulfobulbales</taxon>
        <taxon>Desulfobulbaceae</taxon>
        <taxon>Desulfobulbus</taxon>
    </lineage>
</organism>
<dbReference type="Gene3D" id="3.40.50.300">
    <property type="entry name" value="P-loop containing nucleotide triphosphate hydrolases"/>
    <property type="match status" value="2"/>
</dbReference>
<evidence type="ECO:0000256" key="3">
    <source>
        <dbReference type="ARBA" id="ARBA00022806"/>
    </source>
</evidence>
<dbReference type="Pfam" id="PF11898">
    <property type="entry name" value="DUF3418"/>
    <property type="match status" value="1"/>
</dbReference>